<feature type="region of interest" description="Disordered" evidence="6">
    <location>
        <begin position="603"/>
        <end position="641"/>
    </location>
</feature>
<reference evidence="9" key="1">
    <citation type="submission" date="2025-08" db="UniProtKB">
        <authorList>
            <consortium name="RefSeq"/>
        </authorList>
    </citation>
    <scope>IDENTIFICATION</scope>
</reference>
<evidence type="ECO:0000313" key="8">
    <source>
        <dbReference type="Proteomes" id="UP000695022"/>
    </source>
</evidence>
<feature type="domain" description="TATA box binding protein associated factor (TAF) histone-like fold" evidence="7">
    <location>
        <begin position="14"/>
        <end position="78"/>
    </location>
</feature>
<keyword evidence="5" id="KW-0539">Nucleus</keyword>
<evidence type="ECO:0000256" key="2">
    <source>
        <dbReference type="ARBA" id="ARBA00007688"/>
    </source>
</evidence>
<dbReference type="GeneID" id="106811094"/>
<feature type="region of interest" description="Disordered" evidence="6">
    <location>
        <begin position="525"/>
        <end position="545"/>
    </location>
</feature>
<accession>A0ABM1ED40</accession>
<dbReference type="InterPro" id="IPR046344">
    <property type="entry name" value="TAF6_C_sf"/>
</dbReference>
<evidence type="ECO:0000256" key="5">
    <source>
        <dbReference type="ARBA" id="ARBA00023242"/>
    </source>
</evidence>
<feature type="compositionally biased region" description="Acidic residues" evidence="6">
    <location>
        <begin position="629"/>
        <end position="641"/>
    </location>
</feature>
<dbReference type="Gene3D" id="1.25.40.770">
    <property type="entry name" value="TAF6, C-terminal HEAT repeat domain"/>
    <property type="match status" value="1"/>
</dbReference>
<dbReference type="Gene3D" id="1.10.20.10">
    <property type="entry name" value="Histone, subunit A"/>
    <property type="match status" value="1"/>
</dbReference>
<dbReference type="InterPro" id="IPR011442">
    <property type="entry name" value="TAF6_C"/>
</dbReference>
<keyword evidence="3" id="KW-0805">Transcription regulation</keyword>
<gene>
    <name evidence="9" type="primary">LOC106811094</name>
</gene>
<dbReference type="CDD" id="cd08050">
    <property type="entry name" value="TAF6C"/>
    <property type="match status" value="1"/>
</dbReference>
<evidence type="ECO:0000256" key="1">
    <source>
        <dbReference type="ARBA" id="ARBA00004123"/>
    </source>
</evidence>
<dbReference type="CDD" id="cd22932">
    <property type="entry name" value="HFD_TAF6L"/>
    <property type="match status" value="1"/>
</dbReference>
<name>A0ABM1ED40_PRICU</name>
<comment type="subcellular location">
    <subcellularLocation>
        <location evidence="1">Nucleus</location>
    </subcellularLocation>
</comment>
<organism evidence="8 9">
    <name type="scientific">Priapulus caudatus</name>
    <name type="common">Priapulid worm</name>
    <dbReference type="NCBI Taxonomy" id="37621"/>
    <lineage>
        <taxon>Eukaryota</taxon>
        <taxon>Metazoa</taxon>
        <taxon>Ecdysozoa</taxon>
        <taxon>Scalidophora</taxon>
        <taxon>Priapulida</taxon>
        <taxon>Priapulimorpha</taxon>
        <taxon>Priapulimorphida</taxon>
        <taxon>Priapulidae</taxon>
        <taxon>Priapulus</taxon>
    </lineage>
</organism>
<dbReference type="RefSeq" id="XP_014670111.1">
    <property type="nucleotide sequence ID" value="XM_014814625.1"/>
</dbReference>
<dbReference type="Pfam" id="PF07571">
    <property type="entry name" value="TAF6_C"/>
    <property type="match status" value="1"/>
</dbReference>
<dbReference type="InterPro" id="IPR004823">
    <property type="entry name" value="TAF_TATA-bd_Histone-like_dom"/>
</dbReference>
<dbReference type="PANTHER" id="PTHR10221:SF22">
    <property type="entry name" value="TAF6-LIKE RNA POLYMERASE II P300_CBP-ASSOCIATED FACTOR-ASSOCIATED FACTOR 65 KDA SUBUNIT 6L"/>
    <property type="match status" value="1"/>
</dbReference>
<proteinExistence type="inferred from homology"/>
<dbReference type="SUPFAM" id="SSF47113">
    <property type="entry name" value="Histone-fold"/>
    <property type="match status" value="1"/>
</dbReference>
<dbReference type="Proteomes" id="UP000695022">
    <property type="component" value="Unplaced"/>
</dbReference>
<dbReference type="InterPro" id="IPR037796">
    <property type="entry name" value="TAF6"/>
</dbReference>
<dbReference type="Pfam" id="PF02969">
    <property type="entry name" value="TAF"/>
    <property type="match status" value="1"/>
</dbReference>
<dbReference type="SMART" id="SM00803">
    <property type="entry name" value="TAF"/>
    <property type="match status" value="1"/>
</dbReference>
<evidence type="ECO:0000256" key="3">
    <source>
        <dbReference type="ARBA" id="ARBA00023015"/>
    </source>
</evidence>
<protein>
    <submittedName>
        <fullName evidence="9">TAF6-like RNA polymerase II p300/CBP-associated factor-associated factor 65 kDa subunit 6L</fullName>
    </submittedName>
</protein>
<dbReference type="InterPro" id="IPR009072">
    <property type="entry name" value="Histone-fold"/>
</dbReference>
<evidence type="ECO:0000259" key="7">
    <source>
        <dbReference type="SMART" id="SM00803"/>
    </source>
</evidence>
<evidence type="ECO:0000256" key="6">
    <source>
        <dbReference type="SAM" id="MobiDB-lite"/>
    </source>
</evidence>
<comment type="similarity">
    <text evidence="2">Belongs to the TAF6 family.</text>
</comment>
<sequence length="723" mass="78911">MNEERKAVDEKSYSQVSAQTVKLFAEMVGISDLPDGIADLLAEDSSYRLREITQSSCQYMRHSKRKKLMGTDFNKALKNSDLEPIYGYSHMESAKFVHVPEVDLYCAEDPPVCLVTEALESIEVKHLTPTHVKAHWLSVEGGQKGNSSSRVPSGNINGHVQKALSPHLLLYYENVTNAILSDDSEITQVALKDLRSNGNISSLLPYLINFVSCGVKAAGHDLVRLSKLLNVMRALIRNAALYFAPKPYLQVLTQSVKLCVVVEPPATSTNLTGDHWILRDQAALLLAEVVRRWHTPVNRLRQHTVKGLLDTLRDFSRPLPVHYGAIMALIAFGHETLDESLLPFMPTYWQYLQGIVDDTSSAKHEITSNARTVYGALLLAAEIILRHKIKTLSSSKLKATAPTPLPPPAITKNLPVQETAHKVPERSVTMDTTPDTSAIVSVKIEPDSNPAFVASPVVGVGFAPLTIDTSLAAAAATTTMAGADRGAGLLATRDESADAKSMADVYRELSEMFGDALALRLPVLPPPRSRPAGTPVDALAADRRSGSELLREIEKQVAPPHEPSPSLESYADDAMDLAIKETVHDPDLGIKVTIARRRRRTADDRAAAAAAAAQQRRRPPPRSYRLYGFDDDDDDDGGGGDDDAVFFYAPRPRREFLFNYTGAAQRPPQALCRGLAAAALPQPSYSLYQQMSLQVAPLARGRIRVGAGSQRHLLASSNLALPL</sequence>
<dbReference type="PANTHER" id="PTHR10221">
    <property type="entry name" value="TRANSCRIPTION INITIATION FACTOR TFIID SUBUNIT 6"/>
    <property type="match status" value="1"/>
</dbReference>
<keyword evidence="8" id="KW-1185">Reference proteome</keyword>
<keyword evidence="4" id="KW-0804">Transcription</keyword>
<evidence type="ECO:0000256" key="4">
    <source>
        <dbReference type="ARBA" id="ARBA00023163"/>
    </source>
</evidence>
<evidence type="ECO:0000313" key="9">
    <source>
        <dbReference type="RefSeq" id="XP_014670111.1"/>
    </source>
</evidence>